<reference evidence="1 2" key="1">
    <citation type="journal article" date="2015" name="PLoS ONE">
        <title>Lysis to Kill: Evaluation of the Lytic Abilities, and Genomics of Nine Bacteriophages Infective for Gordonia spp. and Their Potential Use in Activated Sludge Foam Biocontrol.</title>
        <authorList>
            <person name="Dyson Z.A."/>
            <person name="Tucci J."/>
            <person name="Seviour R.J."/>
            <person name="Petrovski S."/>
        </authorList>
    </citation>
    <scope>NUCLEOTIDE SEQUENCE [LARGE SCALE GENOMIC DNA]</scope>
</reference>
<keyword evidence="2" id="KW-1185">Reference proteome</keyword>
<gene>
    <name evidence="1" type="ORF">GMA7_87</name>
</gene>
<evidence type="ECO:0000313" key="2">
    <source>
        <dbReference type="Proteomes" id="UP000202743"/>
    </source>
</evidence>
<sequence length="100" mass="11377">MSTNVRVATDRMSQTRNTEIDHEIYRVYADVVGSLEATYQTSPAEADQVVSEVIERDVTDIASDFLQELGFTEFTDTHQEERVNRLMSLVILTMGMEAWA</sequence>
<evidence type="ECO:0000313" key="1">
    <source>
        <dbReference type="EMBL" id="AKJ72524.1"/>
    </source>
</evidence>
<protein>
    <submittedName>
        <fullName evidence="1">Uncharacterized protein</fullName>
    </submittedName>
</protein>
<proteinExistence type="predicted"/>
<accession>A0A0K0N6G9</accession>
<name>A0A0K0N6G9_9CAUD</name>
<dbReference type="GeneID" id="26517447"/>
<dbReference type="RefSeq" id="YP_009189224.1">
    <property type="nucleotide sequence ID" value="NC_028673.1"/>
</dbReference>
<dbReference type="Proteomes" id="UP000202743">
    <property type="component" value="Segment"/>
</dbReference>
<organism evidence="1 2">
    <name type="scientific">Gordonia phage GMA7</name>
    <dbReference type="NCBI Taxonomy" id="1647286"/>
    <lineage>
        <taxon>Viruses</taxon>
        <taxon>Duplodnaviria</taxon>
        <taxon>Heunggongvirae</taxon>
        <taxon>Uroviricota</taxon>
        <taxon>Caudoviricetes</taxon>
        <taxon>Getseptimavirus</taxon>
        <taxon>Getseptimavirus GMA7</taxon>
    </lineage>
</organism>
<dbReference type="EMBL" id="KR063278">
    <property type="protein sequence ID" value="AKJ72524.1"/>
    <property type="molecule type" value="Genomic_DNA"/>
</dbReference>
<dbReference type="KEGG" id="vg:26517447"/>